<dbReference type="Pfam" id="PF02597">
    <property type="entry name" value="ThiS"/>
    <property type="match status" value="1"/>
</dbReference>
<dbReference type="AlphaFoldDB" id="A0A4R6XJ51"/>
<sequence length="79" mass="9021">MKITIEFYGKLKAEFSEHPIEWQSDAVTVNDIYHQLCKQHQKQPNTQVIKPIINDSFCDWQQVVNDGDVIGFFPPASGG</sequence>
<dbReference type="SUPFAM" id="SSF54285">
    <property type="entry name" value="MoaD/ThiS"/>
    <property type="match status" value="1"/>
</dbReference>
<accession>A0A4R6XJ51</accession>
<dbReference type="InterPro" id="IPR003749">
    <property type="entry name" value="ThiS/MoaD-like"/>
</dbReference>
<keyword evidence="2" id="KW-1185">Reference proteome</keyword>
<dbReference type="InterPro" id="IPR012675">
    <property type="entry name" value="Beta-grasp_dom_sf"/>
</dbReference>
<gene>
    <name evidence="1" type="ORF">C8D91_2286</name>
</gene>
<dbReference type="Gene3D" id="3.10.20.30">
    <property type="match status" value="1"/>
</dbReference>
<evidence type="ECO:0000313" key="1">
    <source>
        <dbReference type="EMBL" id="TDR18369.1"/>
    </source>
</evidence>
<name>A0A4R6XJ51_9GAMM</name>
<dbReference type="EMBL" id="SNZB01000005">
    <property type="protein sequence ID" value="TDR18369.1"/>
    <property type="molecule type" value="Genomic_DNA"/>
</dbReference>
<dbReference type="RefSeq" id="WP_099019627.1">
    <property type="nucleotide sequence ID" value="NZ_NIHB01000003.1"/>
</dbReference>
<proteinExistence type="predicted"/>
<protein>
    <submittedName>
        <fullName evidence="1">Molybdopterin converting factor small subunit</fullName>
    </submittedName>
</protein>
<evidence type="ECO:0000313" key="2">
    <source>
        <dbReference type="Proteomes" id="UP000295724"/>
    </source>
</evidence>
<reference evidence="1 2" key="1">
    <citation type="submission" date="2019-03" db="EMBL/GenBank/DDBJ databases">
        <title>Genomic Encyclopedia of Type Strains, Phase IV (KMG-IV): sequencing the most valuable type-strain genomes for metagenomic binning, comparative biology and taxonomic classification.</title>
        <authorList>
            <person name="Goeker M."/>
        </authorList>
    </citation>
    <scope>NUCLEOTIDE SEQUENCE [LARGE SCALE GENOMIC DNA]</scope>
    <source>
        <strain evidence="1 2">DSM 25488</strain>
    </source>
</reference>
<comment type="caution">
    <text evidence="1">The sequence shown here is derived from an EMBL/GenBank/DDBJ whole genome shotgun (WGS) entry which is preliminary data.</text>
</comment>
<dbReference type="Proteomes" id="UP000295724">
    <property type="component" value="Unassembled WGS sequence"/>
</dbReference>
<dbReference type="OrthoDB" id="9801945at2"/>
<organism evidence="1 2">
    <name type="scientific">Marinicella litoralis</name>
    <dbReference type="NCBI Taxonomy" id="644220"/>
    <lineage>
        <taxon>Bacteria</taxon>
        <taxon>Pseudomonadati</taxon>
        <taxon>Pseudomonadota</taxon>
        <taxon>Gammaproteobacteria</taxon>
        <taxon>Lysobacterales</taxon>
        <taxon>Marinicellaceae</taxon>
        <taxon>Marinicella</taxon>
    </lineage>
</organism>
<dbReference type="InterPro" id="IPR016155">
    <property type="entry name" value="Mopterin_synth/thiamin_S_b"/>
</dbReference>